<dbReference type="AlphaFoldDB" id="A0A8S4RUW2"/>
<protein>
    <submittedName>
        <fullName evidence="2">Jg22878 protein</fullName>
    </submittedName>
</protein>
<keyword evidence="3" id="KW-1185">Reference proteome</keyword>
<sequence>MILRRPFNFSEEEEWAEGATPKENEDILKSTVKEDEPEWQQEESNIEEKGSMVEEGENSIEENFEDGDDAPSLEKHIKLESEDVAGQHERCANVFSTGAAGGGPGSEGGRRRCARSWARGLAPEGP</sequence>
<evidence type="ECO:0000313" key="2">
    <source>
        <dbReference type="EMBL" id="CAH2242165.1"/>
    </source>
</evidence>
<proteinExistence type="predicted"/>
<dbReference type="EMBL" id="CAKXAJ010025628">
    <property type="protein sequence ID" value="CAH2242165.1"/>
    <property type="molecule type" value="Genomic_DNA"/>
</dbReference>
<feature type="compositionally biased region" description="Acidic residues" evidence="1">
    <location>
        <begin position="35"/>
        <end position="45"/>
    </location>
</feature>
<feature type="compositionally biased region" description="Acidic residues" evidence="1">
    <location>
        <begin position="54"/>
        <end position="71"/>
    </location>
</feature>
<gene>
    <name evidence="2" type="primary">jg22878</name>
    <name evidence="2" type="ORF">PAEG_LOCUS18517</name>
</gene>
<accession>A0A8S4RUW2</accession>
<evidence type="ECO:0000256" key="1">
    <source>
        <dbReference type="SAM" id="MobiDB-lite"/>
    </source>
</evidence>
<comment type="caution">
    <text evidence="2">The sequence shown here is derived from an EMBL/GenBank/DDBJ whole genome shotgun (WGS) entry which is preliminary data.</text>
</comment>
<feature type="compositionally biased region" description="Basic and acidic residues" evidence="1">
    <location>
        <begin position="20"/>
        <end position="34"/>
    </location>
</feature>
<name>A0A8S4RUW2_9NEOP</name>
<organism evidence="2 3">
    <name type="scientific">Pararge aegeria aegeria</name>
    <dbReference type="NCBI Taxonomy" id="348720"/>
    <lineage>
        <taxon>Eukaryota</taxon>
        <taxon>Metazoa</taxon>
        <taxon>Ecdysozoa</taxon>
        <taxon>Arthropoda</taxon>
        <taxon>Hexapoda</taxon>
        <taxon>Insecta</taxon>
        <taxon>Pterygota</taxon>
        <taxon>Neoptera</taxon>
        <taxon>Endopterygota</taxon>
        <taxon>Lepidoptera</taxon>
        <taxon>Glossata</taxon>
        <taxon>Ditrysia</taxon>
        <taxon>Papilionoidea</taxon>
        <taxon>Nymphalidae</taxon>
        <taxon>Satyrinae</taxon>
        <taxon>Satyrini</taxon>
        <taxon>Parargina</taxon>
        <taxon>Pararge</taxon>
    </lineage>
</organism>
<evidence type="ECO:0000313" key="3">
    <source>
        <dbReference type="Proteomes" id="UP000838756"/>
    </source>
</evidence>
<dbReference type="OrthoDB" id="10511250at2759"/>
<feature type="region of interest" description="Disordered" evidence="1">
    <location>
        <begin position="1"/>
        <end position="71"/>
    </location>
</feature>
<feature type="region of interest" description="Disordered" evidence="1">
    <location>
        <begin position="95"/>
        <end position="126"/>
    </location>
</feature>
<dbReference type="Proteomes" id="UP000838756">
    <property type="component" value="Unassembled WGS sequence"/>
</dbReference>
<reference evidence="2" key="1">
    <citation type="submission" date="2022-03" db="EMBL/GenBank/DDBJ databases">
        <authorList>
            <person name="Lindestad O."/>
        </authorList>
    </citation>
    <scope>NUCLEOTIDE SEQUENCE</scope>
</reference>